<dbReference type="InterPro" id="IPR037185">
    <property type="entry name" value="EmrE-like"/>
</dbReference>
<protein>
    <submittedName>
        <fullName evidence="9">DMT family transporter</fullName>
    </submittedName>
</protein>
<proteinExistence type="inferred from homology"/>
<feature type="transmembrane region" description="Helical" evidence="7">
    <location>
        <begin position="297"/>
        <end position="313"/>
    </location>
</feature>
<feature type="transmembrane region" description="Helical" evidence="7">
    <location>
        <begin position="146"/>
        <end position="168"/>
    </location>
</feature>
<dbReference type="InterPro" id="IPR050638">
    <property type="entry name" value="AA-Vitamin_Transporters"/>
</dbReference>
<evidence type="ECO:0000256" key="4">
    <source>
        <dbReference type="ARBA" id="ARBA00022989"/>
    </source>
</evidence>
<evidence type="ECO:0000313" key="9">
    <source>
        <dbReference type="EMBL" id="TCJ29969.1"/>
    </source>
</evidence>
<evidence type="ECO:0000259" key="8">
    <source>
        <dbReference type="Pfam" id="PF00892"/>
    </source>
</evidence>
<evidence type="ECO:0000256" key="6">
    <source>
        <dbReference type="SAM" id="MobiDB-lite"/>
    </source>
</evidence>
<dbReference type="SUPFAM" id="SSF103481">
    <property type="entry name" value="Multidrug resistance efflux transporter EmrE"/>
    <property type="match status" value="2"/>
</dbReference>
<organism evidence="9 10">
    <name type="scientific">Nocardioides jejuensis</name>
    <dbReference type="NCBI Taxonomy" id="2502782"/>
    <lineage>
        <taxon>Bacteria</taxon>
        <taxon>Bacillati</taxon>
        <taxon>Actinomycetota</taxon>
        <taxon>Actinomycetes</taxon>
        <taxon>Propionibacteriales</taxon>
        <taxon>Nocardioidaceae</taxon>
        <taxon>Nocardioides</taxon>
    </lineage>
</organism>
<evidence type="ECO:0000256" key="1">
    <source>
        <dbReference type="ARBA" id="ARBA00004141"/>
    </source>
</evidence>
<gene>
    <name evidence="9" type="ORF">EPD65_05095</name>
</gene>
<feature type="transmembrane region" description="Helical" evidence="7">
    <location>
        <begin position="30"/>
        <end position="53"/>
    </location>
</feature>
<dbReference type="PANTHER" id="PTHR32322:SF2">
    <property type="entry name" value="EAMA DOMAIN-CONTAINING PROTEIN"/>
    <property type="match status" value="1"/>
</dbReference>
<dbReference type="PANTHER" id="PTHR32322">
    <property type="entry name" value="INNER MEMBRANE TRANSPORTER"/>
    <property type="match status" value="1"/>
</dbReference>
<feature type="domain" description="EamA" evidence="8">
    <location>
        <begin position="31"/>
        <end position="163"/>
    </location>
</feature>
<dbReference type="InterPro" id="IPR000620">
    <property type="entry name" value="EamA_dom"/>
</dbReference>
<dbReference type="GO" id="GO:0016020">
    <property type="term" value="C:membrane"/>
    <property type="evidence" value="ECO:0007669"/>
    <property type="project" value="UniProtKB-SubCell"/>
</dbReference>
<keyword evidence="3 7" id="KW-0812">Transmembrane</keyword>
<dbReference type="Proteomes" id="UP000295453">
    <property type="component" value="Unassembled WGS sequence"/>
</dbReference>
<feature type="transmembrane region" description="Helical" evidence="7">
    <location>
        <begin position="213"/>
        <end position="235"/>
    </location>
</feature>
<accession>A0A4R1CFR8</accession>
<dbReference type="EMBL" id="SJZJ01000006">
    <property type="protein sequence ID" value="TCJ29969.1"/>
    <property type="molecule type" value="Genomic_DNA"/>
</dbReference>
<feature type="transmembrane region" description="Helical" evidence="7">
    <location>
        <begin position="59"/>
        <end position="79"/>
    </location>
</feature>
<evidence type="ECO:0000256" key="2">
    <source>
        <dbReference type="ARBA" id="ARBA00007362"/>
    </source>
</evidence>
<name>A0A4R1CFR8_9ACTN</name>
<keyword evidence="10" id="KW-1185">Reference proteome</keyword>
<feature type="transmembrane region" description="Helical" evidence="7">
    <location>
        <begin position="117"/>
        <end position="139"/>
    </location>
</feature>
<comment type="caution">
    <text evidence="9">The sequence shown here is derived from an EMBL/GenBank/DDBJ whole genome shotgun (WGS) entry which is preliminary data.</text>
</comment>
<keyword evidence="4 7" id="KW-1133">Transmembrane helix</keyword>
<comment type="similarity">
    <text evidence="2">Belongs to the EamA transporter family.</text>
</comment>
<dbReference type="Pfam" id="PF00892">
    <property type="entry name" value="EamA"/>
    <property type="match status" value="2"/>
</dbReference>
<reference evidence="9 10" key="1">
    <citation type="submission" date="2019-03" db="EMBL/GenBank/DDBJ databases">
        <authorList>
            <person name="Kim M.K.M."/>
        </authorList>
    </citation>
    <scope>NUCLEOTIDE SEQUENCE [LARGE SCALE GENOMIC DNA]</scope>
    <source>
        <strain evidence="9 10">18JY15-6</strain>
    </source>
</reference>
<feature type="region of interest" description="Disordered" evidence="6">
    <location>
        <begin position="1"/>
        <end position="21"/>
    </location>
</feature>
<keyword evidence="5 7" id="KW-0472">Membrane</keyword>
<feature type="transmembrane region" description="Helical" evidence="7">
    <location>
        <begin position="91"/>
        <end position="111"/>
    </location>
</feature>
<comment type="subcellular location">
    <subcellularLocation>
        <location evidence="1">Membrane</location>
        <topology evidence="1">Multi-pass membrane protein</topology>
    </subcellularLocation>
</comment>
<evidence type="ECO:0000256" key="7">
    <source>
        <dbReference type="SAM" id="Phobius"/>
    </source>
</evidence>
<evidence type="ECO:0000256" key="3">
    <source>
        <dbReference type="ARBA" id="ARBA00022692"/>
    </source>
</evidence>
<evidence type="ECO:0000256" key="5">
    <source>
        <dbReference type="ARBA" id="ARBA00023136"/>
    </source>
</evidence>
<feature type="transmembrane region" description="Helical" evidence="7">
    <location>
        <begin position="174"/>
        <end position="193"/>
    </location>
</feature>
<dbReference type="AlphaFoldDB" id="A0A4R1CFR8"/>
<feature type="domain" description="EamA" evidence="8">
    <location>
        <begin position="176"/>
        <end position="312"/>
    </location>
</feature>
<dbReference type="OrthoDB" id="5242975at2"/>
<feature type="transmembrane region" description="Helical" evidence="7">
    <location>
        <begin position="241"/>
        <end position="259"/>
    </location>
</feature>
<sequence>MLEAPAKSGDASASHRHADQVTPEQPPLRVWLPWLVGLAAIWGCSFLFISVGVRELHPAYVTLGRVSSGAVAVLVLMAFAGHRLPRDLVTWLHLAVPGLLIAFAFTLFGFGEQRIPSLLAGIWNGTTPLVTLPAAVLLFRTERFSLAKVVGLALGFSGTLVVLGAWQGLRGSGFTGQMLCFAAASCYGIAIPYQQRYVAPRVDSDLAVSAGQLLWATAALAVVAPLVAGAPPAPWDLSPEVLGSVLALGAIGTGVALAIHARNIRWVGGSTASYVTYLSPLFAIVVGMVVLGEEPHWYQPVGGAVILLGVAIAQGKLRLGPKPLPVIAEG</sequence>
<feature type="transmembrane region" description="Helical" evidence="7">
    <location>
        <begin position="271"/>
        <end position="291"/>
    </location>
</feature>
<evidence type="ECO:0000313" key="10">
    <source>
        <dbReference type="Proteomes" id="UP000295453"/>
    </source>
</evidence>